<dbReference type="HOGENOM" id="CLU_2971599_0_0_3"/>
<evidence type="ECO:0000313" key="2">
    <source>
        <dbReference type="Proteomes" id="UP000003835"/>
    </source>
</evidence>
<dbReference type="EMBL" id="DS989852">
    <property type="protein sequence ID" value="EDX74670.1"/>
    <property type="molecule type" value="Genomic_DNA"/>
</dbReference>
<reference evidence="1 2" key="1">
    <citation type="submission" date="2008-07" db="EMBL/GenBank/DDBJ databases">
        <authorList>
            <person name="Tandeau de Marsac N."/>
            <person name="Ferriera S."/>
            <person name="Johnson J."/>
            <person name="Kravitz S."/>
            <person name="Beeson K."/>
            <person name="Sutton G."/>
            <person name="Rogers Y.-H."/>
            <person name="Friedman R."/>
            <person name="Frazier M."/>
            <person name="Venter J.C."/>
        </authorList>
    </citation>
    <scope>NUCLEOTIDE SEQUENCE [LARGE SCALE GENOMIC DNA]</scope>
    <source>
        <strain evidence="1 2">PCC 7420</strain>
    </source>
</reference>
<gene>
    <name evidence="1" type="ORF">MC7420_6148</name>
</gene>
<name>B4VU18_9CYAN</name>
<organism evidence="1 2">
    <name type="scientific">Coleofasciculus chthonoplastes PCC 7420</name>
    <dbReference type="NCBI Taxonomy" id="118168"/>
    <lineage>
        <taxon>Bacteria</taxon>
        <taxon>Bacillati</taxon>
        <taxon>Cyanobacteriota</taxon>
        <taxon>Cyanophyceae</taxon>
        <taxon>Coleofasciculales</taxon>
        <taxon>Coleofasciculaceae</taxon>
        <taxon>Coleofasciculus</taxon>
    </lineage>
</organism>
<proteinExistence type="predicted"/>
<keyword evidence="2" id="KW-1185">Reference proteome</keyword>
<evidence type="ECO:0000313" key="1">
    <source>
        <dbReference type="EMBL" id="EDX74670.1"/>
    </source>
</evidence>
<protein>
    <submittedName>
        <fullName evidence="1">Uncharacterized protein</fullName>
    </submittedName>
</protein>
<dbReference type="Proteomes" id="UP000003835">
    <property type="component" value="Unassembled WGS sequence"/>
</dbReference>
<sequence>MRLLFHPFSLHYSGRLTRNQDTIGVLLSRNYQDWGQVTLVNKCNDTRDRTYNPRPNSE</sequence>
<accession>B4VU18</accession>
<dbReference type="AlphaFoldDB" id="B4VU18"/>